<evidence type="ECO:0000313" key="2">
    <source>
        <dbReference type="EMBL" id="MED6184811.1"/>
    </source>
</evidence>
<feature type="compositionally biased region" description="Polar residues" evidence="1">
    <location>
        <begin position="239"/>
        <end position="249"/>
    </location>
</feature>
<dbReference type="Proteomes" id="UP001341840">
    <property type="component" value="Unassembled WGS sequence"/>
</dbReference>
<accession>A0ABU6WIU9</accession>
<keyword evidence="3" id="KW-1185">Reference proteome</keyword>
<comment type="caution">
    <text evidence="2">The sequence shown here is derived from an EMBL/GenBank/DDBJ whole genome shotgun (WGS) entry which is preliminary data.</text>
</comment>
<name>A0ABU6WIU9_9FABA</name>
<protein>
    <submittedName>
        <fullName evidence="2">Uncharacterized protein</fullName>
    </submittedName>
</protein>
<proteinExistence type="predicted"/>
<dbReference type="EMBL" id="JASCZI010181600">
    <property type="protein sequence ID" value="MED6184811.1"/>
    <property type="molecule type" value="Genomic_DNA"/>
</dbReference>
<organism evidence="2 3">
    <name type="scientific">Stylosanthes scabra</name>
    <dbReference type="NCBI Taxonomy" id="79078"/>
    <lineage>
        <taxon>Eukaryota</taxon>
        <taxon>Viridiplantae</taxon>
        <taxon>Streptophyta</taxon>
        <taxon>Embryophyta</taxon>
        <taxon>Tracheophyta</taxon>
        <taxon>Spermatophyta</taxon>
        <taxon>Magnoliopsida</taxon>
        <taxon>eudicotyledons</taxon>
        <taxon>Gunneridae</taxon>
        <taxon>Pentapetalae</taxon>
        <taxon>rosids</taxon>
        <taxon>fabids</taxon>
        <taxon>Fabales</taxon>
        <taxon>Fabaceae</taxon>
        <taxon>Papilionoideae</taxon>
        <taxon>50 kb inversion clade</taxon>
        <taxon>dalbergioids sensu lato</taxon>
        <taxon>Dalbergieae</taxon>
        <taxon>Pterocarpus clade</taxon>
        <taxon>Stylosanthes</taxon>
    </lineage>
</organism>
<reference evidence="2 3" key="1">
    <citation type="journal article" date="2023" name="Plants (Basel)">
        <title>Bridging the Gap: Combining Genomics and Transcriptomics Approaches to Understand Stylosanthes scabra, an Orphan Legume from the Brazilian Caatinga.</title>
        <authorList>
            <person name="Ferreira-Neto J.R.C."/>
            <person name="da Silva M.D."/>
            <person name="Binneck E."/>
            <person name="de Melo N.F."/>
            <person name="da Silva R.H."/>
            <person name="de Melo A.L.T.M."/>
            <person name="Pandolfi V."/>
            <person name="Bustamante F.O."/>
            <person name="Brasileiro-Vidal A.C."/>
            <person name="Benko-Iseppon A.M."/>
        </authorList>
    </citation>
    <scope>NUCLEOTIDE SEQUENCE [LARGE SCALE GENOMIC DNA]</scope>
    <source>
        <tissue evidence="2">Leaves</tissue>
    </source>
</reference>
<feature type="region of interest" description="Disordered" evidence="1">
    <location>
        <begin position="81"/>
        <end position="107"/>
    </location>
</feature>
<gene>
    <name evidence="2" type="ORF">PIB30_051069</name>
</gene>
<evidence type="ECO:0000256" key="1">
    <source>
        <dbReference type="SAM" id="MobiDB-lite"/>
    </source>
</evidence>
<feature type="region of interest" description="Disordered" evidence="1">
    <location>
        <begin position="227"/>
        <end position="249"/>
    </location>
</feature>
<feature type="compositionally biased region" description="Basic and acidic residues" evidence="1">
    <location>
        <begin position="91"/>
        <end position="103"/>
    </location>
</feature>
<evidence type="ECO:0000313" key="3">
    <source>
        <dbReference type="Proteomes" id="UP001341840"/>
    </source>
</evidence>
<sequence length="316" mass="33793">MDPGGDDDRERNKIVVGGVENVLLLKEDDIQEGVKTCSDYLIQFVNYVTICISSFDLGTAGSLSLAWKRGVEVEIVRCKQSDNNGGRKNNPKVEDSGSRKEDGLVPNDDVSGVEIAIKEKFGCVEDIDEGNRENGGGFTRGDDVDGGNEILEKNEVGTVILDASNAVVIRAIAELGPTVGSDLARNGSSSLCPFPQGFGPCADGAHIHKDLGDVNGSDRVAQNVINTSNPNDIGGIENPFNSKTEPASASETEIEFVRDTLEEADTTKRVCEEGGIRFCQKNEEALMLKLAGVDGATTKNDEVLLKKKSRNGNRCA</sequence>